<dbReference type="InterPro" id="IPR036047">
    <property type="entry name" value="F-box-like_dom_sf"/>
</dbReference>
<comment type="caution">
    <text evidence="2">The sequence shown here is derived from an EMBL/GenBank/DDBJ whole genome shotgun (WGS) entry which is preliminary data.</text>
</comment>
<name>A0A9J6BFR2_POLVA</name>
<dbReference type="SUPFAM" id="SSF52047">
    <property type="entry name" value="RNI-like"/>
    <property type="match status" value="1"/>
</dbReference>
<dbReference type="CDD" id="cd09917">
    <property type="entry name" value="F-box_SF"/>
    <property type="match status" value="1"/>
</dbReference>
<organism evidence="2 3">
    <name type="scientific">Polypedilum vanderplanki</name>
    <name type="common">Sleeping chironomid midge</name>
    <dbReference type="NCBI Taxonomy" id="319348"/>
    <lineage>
        <taxon>Eukaryota</taxon>
        <taxon>Metazoa</taxon>
        <taxon>Ecdysozoa</taxon>
        <taxon>Arthropoda</taxon>
        <taxon>Hexapoda</taxon>
        <taxon>Insecta</taxon>
        <taxon>Pterygota</taxon>
        <taxon>Neoptera</taxon>
        <taxon>Endopterygota</taxon>
        <taxon>Diptera</taxon>
        <taxon>Nematocera</taxon>
        <taxon>Chironomoidea</taxon>
        <taxon>Chironomidae</taxon>
        <taxon>Chironominae</taxon>
        <taxon>Polypedilum</taxon>
        <taxon>Polypedilum</taxon>
    </lineage>
</organism>
<dbReference type="Gene3D" id="3.80.10.10">
    <property type="entry name" value="Ribonuclease Inhibitor"/>
    <property type="match status" value="2"/>
</dbReference>
<reference evidence="2" key="1">
    <citation type="submission" date="2021-03" db="EMBL/GenBank/DDBJ databases">
        <title>Chromosome level genome of the anhydrobiotic midge Polypedilum vanderplanki.</title>
        <authorList>
            <person name="Yoshida Y."/>
            <person name="Kikawada T."/>
            <person name="Gusev O."/>
        </authorList>
    </citation>
    <scope>NUCLEOTIDE SEQUENCE</scope>
    <source>
        <strain evidence="2">NIAS01</strain>
        <tissue evidence="2">Whole body or cell culture</tissue>
    </source>
</reference>
<dbReference type="SMART" id="SM00256">
    <property type="entry name" value="FBOX"/>
    <property type="match status" value="1"/>
</dbReference>
<dbReference type="Pfam" id="PF12937">
    <property type="entry name" value="F-box-like"/>
    <property type="match status" value="1"/>
</dbReference>
<dbReference type="Proteomes" id="UP001107558">
    <property type="component" value="Chromosome 4"/>
</dbReference>
<dbReference type="OrthoDB" id="3219396at2759"/>
<evidence type="ECO:0000259" key="1">
    <source>
        <dbReference type="PROSITE" id="PS50181"/>
    </source>
</evidence>
<keyword evidence="3" id="KW-1185">Reference proteome</keyword>
<dbReference type="InterPro" id="IPR001810">
    <property type="entry name" value="F-box_dom"/>
</dbReference>
<protein>
    <recommendedName>
        <fullName evidence="1">F-box domain-containing protein</fullName>
    </recommendedName>
</protein>
<dbReference type="SUPFAM" id="SSF81383">
    <property type="entry name" value="F-box domain"/>
    <property type="match status" value="1"/>
</dbReference>
<dbReference type="EMBL" id="JADBJN010000004">
    <property type="protein sequence ID" value="KAG5668729.1"/>
    <property type="molecule type" value="Genomic_DNA"/>
</dbReference>
<proteinExistence type="predicted"/>
<evidence type="ECO:0000313" key="2">
    <source>
        <dbReference type="EMBL" id="KAG5668729.1"/>
    </source>
</evidence>
<feature type="domain" description="F-box" evidence="1">
    <location>
        <begin position="1"/>
        <end position="45"/>
    </location>
</feature>
<gene>
    <name evidence="2" type="ORF">PVAND_016656</name>
</gene>
<sequence length="457" mass="53745">MSKLPEEIWREIFQYLGARDLLNLTRVSRKFREIVNTSQSLAAKLTLCFEKRKRNSYIGRRRYRKLNVGYIDVSVHYNILRFVGSDITQLTFSYYNFKLDSIRQVLMLCSNVKTLRFKEIQHLHGVADVGSNAAVPCYKNCEIEVVQCDPRIFKILKGCRAKKVHFTCCEFAHRHYFLDFLSFMSMQEDLSHFILEEFFGPCVGLGLVLFNNDILANTKFRLKSLTMKSNQLSPYGHISSVQFFEQFMNNQIETLEELEADQLHDFDFTAYLQQCKKIKNLNVGIDMRLSSKQFLSEVTKVEVEQPRMNLLRCFPNVTEVKILNTYYDPQRDIVKWNLLTKCNFIHKLIIEDVSLDDFPSLPSLKCLQLEFYINVDSKIFARNPQLEEVTFIECRDMRIRKSKVLKIIVDYLKDLRSLTIVTSSKVDPSALQYVKQKCPKLKYLKVFKDLDCEILWN</sequence>
<dbReference type="InterPro" id="IPR032675">
    <property type="entry name" value="LRR_dom_sf"/>
</dbReference>
<evidence type="ECO:0000313" key="3">
    <source>
        <dbReference type="Proteomes" id="UP001107558"/>
    </source>
</evidence>
<dbReference type="PROSITE" id="PS50181">
    <property type="entry name" value="FBOX"/>
    <property type="match status" value="1"/>
</dbReference>
<dbReference type="AlphaFoldDB" id="A0A9J6BFR2"/>
<accession>A0A9J6BFR2</accession>